<evidence type="ECO:0000256" key="2">
    <source>
        <dbReference type="ARBA" id="ARBA00022692"/>
    </source>
</evidence>
<gene>
    <name evidence="6" type="ORF">BCR41DRAFT_184490</name>
</gene>
<dbReference type="OrthoDB" id="2444059at2759"/>
<feature type="transmembrane region" description="Helical" evidence="5">
    <location>
        <begin position="111"/>
        <end position="133"/>
    </location>
</feature>
<evidence type="ECO:0000256" key="1">
    <source>
        <dbReference type="ARBA" id="ARBA00004141"/>
    </source>
</evidence>
<dbReference type="GO" id="GO:0016020">
    <property type="term" value="C:membrane"/>
    <property type="evidence" value="ECO:0007669"/>
    <property type="project" value="UniProtKB-SubCell"/>
</dbReference>
<evidence type="ECO:0000256" key="5">
    <source>
        <dbReference type="SAM" id="Phobius"/>
    </source>
</evidence>
<feature type="transmembrane region" description="Helical" evidence="5">
    <location>
        <begin position="76"/>
        <end position="99"/>
    </location>
</feature>
<dbReference type="Pfam" id="PF00002">
    <property type="entry name" value="7tm_2"/>
    <property type="match status" value="1"/>
</dbReference>
<evidence type="ECO:0008006" key="8">
    <source>
        <dbReference type="Google" id="ProtNLM"/>
    </source>
</evidence>
<dbReference type="Proteomes" id="UP000193648">
    <property type="component" value="Unassembled WGS sequence"/>
</dbReference>
<feature type="transmembrane region" description="Helical" evidence="5">
    <location>
        <begin position="6"/>
        <end position="26"/>
    </location>
</feature>
<organism evidence="6 7">
    <name type="scientific">Lobosporangium transversale</name>
    <dbReference type="NCBI Taxonomy" id="64571"/>
    <lineage>
        <taxon>Eukaryota</taxon>
        <taxon>Fungi</taxon>
        <taxon>Fungi incertae sedis</taxon>
        <taxon>Mucoromycota</taxon>
        <taxon>Mortierellomycotina</taxon>
        <taxon>Mortierellomycetes</taxon>
        <taxon>Mortierellales</taxon>
        <taxon>Mortierellaceae</taxon>
        <taxon>Lobosporangium</taxon>
    </lineage>
</organism>
<comment type="caution">
    <text evidence="6">The sequence shown here is derived from an EMBL/GenBank/DDBJ whole genome shotgun (WGS) entry which is preliminary data.</text>
</comment>
<reference evidence="6 7" key="1">
    <citation type="submission" date="2016-07" db="EMBL/GenBank/DDBJ databases">
        <title>Pervasive Adenine N6-methylation of Active Genes in Fungi.</title>
        <authorList>
            <consortium name="DOE Joint Genome Institute"/>
            <person name="Mondo S.J."/>
            <person name="Dannebaum R.O."/>
            <person name="Kuo R.C."/>
            <person name="Labutti K."/>
            <person name="Haridas S."/>
            <person name="Kuo A."/>
            <person name="Salamov A."/>
            <person name="Ahrendt S.R."/>
            <person name="Lipzen A."/>
            <person name="Sullivan W."/>
            <person name="Andreopoulos W.B."/>
            <person name="Clum A."/>
            <person name="Lindquist E."/>
            <person name="Daum C."/>
            <person name="Ramamoorthy G.K."/>
            <person name="Gryganskyi A."/>
            <person name="Culley D."/>
            <person name="Magnuson J.K."/>
            <person name="James T.Y."/>
            <person name="O'Malley M.A."/>
            <person name="Stajich J.E."/>
            <person name="Spatafora J.W."/>
            <person name="Visel A."/>
            <person name="Grigoriev I.V."/>
        </authorList>
    </citation>
    <scope>NUCLEOTIDE SEQUENCE [LARGE SCALE GENOMIC DNA]</scope>
    <source>
        <strain evidence="6 7">NRRL 3116</strain>
    </source>
</reference>
<accession>A0A1Y2GXW3</accession>
<evidence type="ECO:0000313" key="7">
    <source>
        <dbReference type="Proteomes" id="UP000193648"/>
    </source>
</evidence>
<name>A0A1Y2GXW3_9FUNG</name>
<dbReference type="InParanoid" id="A0A1Y2GXW3"/>
<dbReference type="GO" id="GO:0004930">
    <property type="term" value="F:G protein-coupled receptor activity"/>
    <property type="evidence" value="ECO:0007669"/>
    <property type="project" value="InterPro"/>
</dbReference>
<keyword evidence="3 5" id="KW-1133">Transmembrane helix</keyword>
<proteinExistence type="predicted"/>
<protein>
    <recommendedName>
        <fullName evidence="8">G-protein coupled receptors family 1 profile domain-containing protein</fullName>
    </recommendedName>
</protein>
<dbReference type="Gene3D" id="1.20.1070.10">
    <property type="entry name" value="Rhodopsin 7-helix transmembrane proteins"/>
    <property type="match status" value="1"/>
</dbReference>
<keyword evidence="2 5" id="KW-0812">Transmembrane</keyword>
<dbReference type="RefSeq" id="XP_021884887.1">
    <property type="nucleotide sequence ID" value="XM_022019781.1"/>
</dbReference>
<comment type="subcellular location">
    <subcellularLocation>
        <location evidence="1">Membrane</location>
        <topology evidence="1">Multi-pass membrane protein</topology>
    </subcellularLocation>
</comment>
<feature type="transmembrane region" description="Helical" evidence="5">
    <location>
        <begin position="33"/>
        <end position="56"/>
    </location>
</feature>
<feature type="transmembrane region" description="Helical" evidence="5">
    <location>
        <begin position="160"/>
        <end position="183"/>
    </location>
</feature>
<keyword evidence="4 5" id="KW-0472">Membrane</keyword>
<keyword evidence="7" id="KW-1185">Reference proteome</keyword>
<dbReference type="EMBL" id="MCFF01000005">
    <property type="protein sequence ID" value="ORZ27140.1"/>
    <property type="molecule type" value="Genomic_DNA"/>
</dbReference>
<evidence type="ECO:0000256" key="4">
    <source>
        <dbReference type="ARBA" id="ARBA00023136"/>
    </source>
</evidence>
<dbReference type="AlphaFoldDB" id="A0A1Y2GXW3"/>
<sequence length="209" mass="23748">MDNNTTIYLLLQLFSVPLLLFLFVHCTYHSINFLLQIFSIVAILNNINESVLPIYYNDQVMSQAYGTTGCTVSAIFGHYIPIVLNLLAACMGFNVWLLIVHRSKYKERQLLPWYCLFSFGVPLVMTIIAIILLRNEPHWAANSRRYCCDFQHTSITTGTFAIPMLAGGAAGVLFTMHTAIHLVQYYYKKRQNSNSSGASHRTSIINDLR</sequence>
<dbReference type="InterPro" id="IPR000832">
    <property type="entry name" value="GPCR_2_secretin-like"/>
</dbReference>
<evidence type="ECO:0000256" key="3">
    <source>
        <dbReference type="ARBA" id="ARBA00022989"/>
    </source>
</evidence>
<dbReference type="GeneID" id="33561626"/>
<evidence type="ECO:0000313" key="6">
    <source>
        <dbReference type="EMBL" id="ORZ27140.1"/>
    </source>
</evidence>